<dbReference type="EMBL" id="CP016024">
    <property type="protein sequence ID" value="ANJ76435.1"/>
    <property type="molecule type" value="Genomic_DNA"/>
</dbReference>
<protein>
    <submittedName>
        <fullName evidence="1">Uncharacterized protein</fullName>
    </submittedName>
</protein>
<evidence type="ECO:0000313" key="2">
    <source>
        <dbReference type="Proteomes" id="UP000078572"/>
    </source>
</evidence>
<dbReference type="OrthoDB" id="9133904at2"/>
<sequence>MQFKVLRNQPSIAFNPLACASEDTLAELLRQMSAHVGDSLDHLAEIDDQLEALVPALVELRETGHLKLNMAVLASYGTLDGFMRLADDERLTPLSRARCAAIRNRLLVHGLKALFRNA</sequence>
<evidence type="ECO:0000313" key="1">
    <source>
        <dbReference type="EMBL" id="ANJ76435.1"/>
    </source>
</evidence>
<accession>A0A192A7I6</accession>
<name>A0A192A7I6_9RALS</name>
<geneLocation type="plasmid" evidence="2">
    <name>pri-1</name>
</geneLocation>
<gene>
    <name evidence="1" type="ORF">A9Y76_27970</name>
</gene>
<reference evidence="2" key="1">
    <citation type="submission" date="2016-06" db="EMBL/GenBank/DDBJ databases">
        <authorList>
            <person name="Xu Y."/>
            <person name="Nagy A."/>
            <person name="Yan X."/>
            <person name="Kim S.W."/>
            <person name="Haley B."/>
            <person name="Liu N.T."/>
            <person name="Nou X."/>
        </authorList>
    </citation>
    <scope>NUCLEOTIDE SEQUENCE [LARGE SCALE GENOMIC DNA]</scope>
    <source>
        <strain evidence="2">ATCC 49129</strain>
        <plasmid evidence="2">pri-1</plasmid>
    </source>
</reference>
<proteinExistence type="predicted"/>
<dbReference type="GeneID" id="61529872"/>
<keyword evidence="1" id="KW-0614">Plasmid</keyword>
<keyword evidence="2" id="KW-1185">Reference proteome</keyword>
<dbReference type="AlphaFoldDB" id="A0A192A7I6"/>
<organism evidence="1 2">
    <name type="scientific">Ralstonia insidiosa</name>
    <dbReference type="NCBI Taxonomy" id="190721"/>
    <lineage>
        <taxon>Bacteria</taxon>
        <taxon>Pseudomonadati</taxon>
        <taxon>Pseudomonadota</taxon>
        <taxon>Betaproteobacteria</taxon>
        <taxon>Burkholderiales</taxon>
        <taxon>Burkholderiaceae</taxon>
        <taxon>Ralstonia</taxon>
    </lineage>
</organism>
<dbReference type="RefSeq" id="WP_024979638.1">
    <property type="nucleotide sequence ID" value="NZ_CP016024.1"/>
</dbReference>
<dbReference type="Proteomes" id="UP000078572">
    <property type="component" value="Plasmid pRI-1"/>
</dbReference>